<protein>
    <submittedName>
        <fullName evidence="4">Transposase mutator type</fullName>
    </submittedName>
</protein>
<evidence type="ECO:0000313" key="4">
    <source>
        <dbReference type="EMBL" id="EQD75340.1"/>
    </source>
</evidence>
<keyword evidence="3" id="KW-0233">DNA recombination</keyword>
<keyword evidence="1" id="KW-0815">Transposition</keyword>
<accession>T1CYW5</accession>
<dbReference type="PANTHER" id="PTHR33217">
    <property type="entry name" value="TRANSPOSASE FOR INSERTION SEQUENCE ELEMENT IS1081"/>
    <property type="match status" value="1"/>
</dbReference>
<dbReference type="GO" id="GO:0004803">
    <property type="term" value="F:transposase activity"/>
    <property type="evidence" value="ECO:0007669"/>
    <property type="project" value="InterPro"/>
</dbReference>
<dbReference type="InterPro" id="IPR001207">
    <property type="entry name" value="Transposase_mutator"/>
</dbReference>
<proteinExistence type="predicted"/>
<dbReference type="GO" id="GO:0003677">
    <property type="term" value="F:DNA binding"/>
    <property type="evidence" value="ECO:0007669"/>
    <property type="project" value="UniProtKB-KW"/>
</dbReference>
<keyword evidence="2" id="KW-0238">DNA-binding</keyword>
<gene>
    <name evidence="4" type="ORF">B1B_02173</name>
</gene>
<evidence type="ECO:0000256" key="1">
    <source>
        <dbReference type="ARBA" id="ARBA00022578"/>
    </source>
</evidence>
<dbReference type="Pfam" id="PF00872">
    <property type="entry name" value="Transposase_mut"/>
    <property type="match status" value="1"/>
</dbReference>
<dbReference type="PANTHER" id="PTHR33217:SF9">
    <property type="entry name" value="MUTATOR FAMILY TRANSPOSASE"/>
    <property type="match status" value="1"/>
</dbReference>
<dbReference type="GO" id="GO:0006313">
    <property type="term" value="P:DNA transposition"/>
    <property type="evidence" value="ECO:0007669"/>
    <property type="project" value="InterPro"/>
</dbReference>
<evidence type="ECO:0000256" key="2">
    <source>
        <dbReference type="ARBA" id="ARBA00023125"/>
    </source>
</evidence>
<sequence>MKARGLTRAPKLAVGDGALGFWAALEEGYPETRAQRCWVHKTANVLHDLPQSVQPKAKQALQEVWMAPTRTAAHRALALFVDTYQAQYPKATDCLTKDREAWLAFYDFPAEHWPHLRTSNPIESSLATIRHRTQQTQGCGSRETLLTIVQAG</sequence>
<dbReference type="AlphaFoldDB" id="T1CYW5"/>
<dbReference type="EMBL" id="AUZY01001281">
    <property type="protein sequence ID" value="EQD75340.1"/>
    <property type="molecule type" value="Genomic_DNA"/>
</dbReference>
<reference evidence="4" key="1">
    <citation type="submission" date="2013-08" db="EMBL/GenBank/DDBJ databases">
        <authorList>
            <person name="Mendez C."/>
            <person name="Richter M."/>
            <person name="Ferrer M."/>
            <person name="Sanchez J."/>
        </authorList>
    </citation>
    <scope>NUCLEOTIDE SEQUENCE</scope>
</reference>
<comment type="caution">
    <text evidence="4">The sequence shown here is derived from an EMBL/GenBank/DDBJ whole genome shotgun (WGS) entry which is preliminary data.</text>
</comment>
<feature type="non-terminal residue" evidence="4">
    <location>
        <position position="152"/>
    </location>
</feature>
<reference evidence="4" key="2">
    <citation type="journal article" date="2014" name="ISME J.">
        <title>Microbial stratification in low pH oxic and suboxic macroscopic growths along an acid mine drainage.</title>
        <authorList>
            <person name="Mendez-Garcia C."/>
            <person name="Mesa V."/>
            <person name="Sprenger R.R."/>
            <person name="Richter M."/>
            <person name="Diez M.S."/>
            <person name="Solano J."/>
            <person name="Bargiela R."/>
            <person name="Golyshina O.V."/>
            <person name="Manteca A."/>
            <person name="Ramos J.L."/>
            <person name="Gallego J.R."/>
            <person name="Llorente I."/>
            <person name="Martins Dos Santos V.A."/>
            <person name="Jensen O.N."/>
            <person name="Pelaez A.I."/>
            <person name="Sanchez J."/>
            <person name="Ferrer M."/>
        </authorList>
    </citation>
    <scope>NUCLEOTIDE SEQUENCE</scope>
</reference>
<evidence type="ECO:0000256" key="3">
    <source>
        <dbReference type="ARBA" id="ARBA00023172"/>
    </source>
</evidence>
<name>T1CYW5_9ZZZZ</name>
<organism evidence="4">
    <name type="scientific">mine drainage metagenome</name>
    <dbReference type="NCBI Taxonomy" id="410659"/>
    <lineage>
        <taxon>unclassified sequences</taxon>
        <taxon>metagenomes</taxon>
        <taxon>ecological metagenomes</taxon>
    </lineage>
</organism>